<dbReference type="Proteomes" id="UP001529338">
    <property type="component" value="Unassembled WGS sequence"/>
</dbReference>
<evidence type="ECO:0000256" key="1">
    <source>
        <dbReference type="SAM" id="MobiDB-lite"/>
    </source>
</evidence>
<evidence type="ECO:0000313" key="3">
    <source>
        <dbReference type="Proteomes" id="UP001529338"/>
    </source>
</evidence>
<dbReference type="EMBL" id="JAUCGQ010000001">
    <property type="protein sequence ID" value="MDM7855784.1"/>
    <property type="molecule type" value="Genomic_DNA"/>
</dbReference>
<evidence type="ECO:0000313" key="2">
    <source>
        <dbReference type="EMBL" id="MDM7855784.1"/>
    </source>
</evidence>
<sequence>MPSSRRSSKRPYAAAHVELDLERATGGRSAETAPDGEWVVQKVRGNDREYRCPGCDQLVPAGTAHVVAWRSDGIFGEAIDDRRHWHSACWAARGRRGPTRRG</sequence>
<reference evidence="2 3" key="1">
    <citation type="submission" date="2023-06" db="EMBL/GenBank/DDBJ databases">
        <title>Cellulomonas sp. MW4 Whole genome sequence.</title>
        <authorList>
            <person name="Park S."/>
        </authorList>
    </citation>
    <scope>NUCLEOTIDE SEQUENCE [LARGE SCALE GENOMIC DNA]</scope>
    <source>
        <strain evidence="2 3">MW4</strain>
    </source>
</reference>
<keyword evidence="3" id="KW-1185">Reference proteome</keyword>
<feature type="region of interest" description="Disordered" evidence="1">
    <location>
        <begin position="1"/>
        <end position="34"/>
    </location>
</feature>
<dbReference type="RefSeq" id="WP_289455650.1">
    <property type="nucleotide sequence ID" value="NZ_JAUCGQ010000001.1"/>
</dbReference>
<comment type="caution">
    <text evidence="2">The sequence shown here is derived from an EMBL/GenBank/DDBJ whole genome shotgun (WGS) entry which is preliminary data.</text>
</comment>
<evidence type="ECO:0008006" key="4">
    <source>
        <dbReference type="Google" id="ProtNLM"/>
    </source>
</evidence>
<gene>
    <name evidence="2" type="ORF">QRT04_12665</name>
</gene>
<protein>
    <recommendedName>
        <fullName evidence="4">ATP/GTP-binding protein</fullName>
    </recommendedName>
</protein>
<accession>A0ABT7SI95</accession>
<organism evidence="2 3">
    <name type="scientific">Cellulomonas alba</name>
    <dbReference type="NCBI Taxonomy" id="3053467"/>
    <lineage>
        <taxon>Bacteria</taxon>
        <taxon>Bacillati</taxon>
        <taxon>Actinomycetota</taxon>
        <taxon>Actinomycetes</taxon>
        <taxon>Micrococcales</taxon>
        <taxon>Cellulomonadaceae</taxon>
        <taxon>Cellulomonas</taxon>
    </lineage>
</organism>
<name>A0ABT7SI95_9CELL</name>
<proteinExistence type="predicted"/>